<feature type="compositionally biased region" description="Polar residues" evidence="2">
    <location>
        <begin position="439"/>
        <end position="448"/>
    </location>
</feature>
<dbReference type="OrthoDB" id="67310at2759"/>
<name>A0A8T1MM17_CLOSI</name>
<evidence type="ECO:0000256" key="1">
    <source>
        <dbReference type="PROSITE-ProRule" id="PRU00191"/>
    </source>
</evidence>
<dbReference type="Proteomes" id="UP000286415">
    <property type="component" value="Unassembled WGS sequence"/>
</dbReference>
<feature type="region of interest" description="Disordered" evidence="2">
    <location>
        <begin position="395"/>
        <end position="474"/>
    </location>
</feature>
<sequence>MFEQMVKDMHVPPDVLAQLSDEQKDVLHYEIRQEQVRRYNEWQNTPENAPVTPKPRRKARFIHQKKKKEKRVTFGVDSDGKLAVQKFYVEKFPPINGTLAIIRPDGSTSRPHVAYEVDFPQADGYSRHTYVHNSSNSSSESITLVPVQPGKQYMEVKQGAFHGAVQPTTFHREHWMDTHIGGRPHIDPPQMEPTRMAPVKDGIRSTIVGQSRLRHSDPTLNSQTSSISIQLNRGPQSMFPNDHPFTADVKPINTDAGGRSYASRRAMSMDLHPYDEPAWSYEPGRTEERIVHIRTPSISDLTSDPTQIQILQKHKTSKRQISSSSTGSDSTDSDVINSNQCRGFRRLLISENGSVHEIEQDQVPYLDMESRLRLSFISDQRCNSENSLHASPELSLRLDSQDAPHPTVKSSPRGDSDSDSGAKFETAPPADDKVLRSPSVVTDSTRSQEILGGFGRGPNELYSTKQPASNLASAENSPVLFRRSYANSQSNGFAALPSPTPRRRELMNVELKSNTLPAKVLSKNVSEEIRRRQEKLWKAVNQKEQKKSNLSWFHESEAPRLIREFHLPRQMPPDGLGDKDFHDVPTWFHGLMNKMLAEQLLRADGRSGAFLTRVSSAFPGYVISYLLGDSVRHQFVSIVIPEETSLSDSQRSLTETASYQLYPQTNSGHFESLRDLIHFYMETSLASPEKQVLIHPVGQTKRKGELPDYADLFYSKFSTDD</sequence>
<dbReference type="InterPro" id="IPR036860">
    <property type="entry name" value="SH2_dom_sf"/>
</dbReference>
<dbReference type="EMBL" id="NIRI02000042">
    <property type="protein sequence ID" value="KAG5449962.1"/>
    <property type="molecule type" value="Genomic_DNA"/>
</dbReference>
<dbReference type="PROSITE" id="PS50001">
    <property type="entry name" value="SH2"/>
    <property type="match status" value="1"/>
</dbReference>
<dbReference type="GO" id="GO:0005737">
    <property type="term" value="C:cytoplasm"/>
    <property type="evidence" value="ECO:0007669"/>
    <property type="project" value="TreeGrafter"/>
</dbReference>
<reference evidence="4 5" key="2">
    <citation type="journal article" date="2021" name="Genomics">
        <title>High-quality reference genome for Clonorchis sinensis.</title>
        <authorList>
            <person name="Young N.D."/>
            <person name="Stroehlein A.J."/>
            <person name="Kinkar L."/>
            <person name="Wang T."/>
            <person name="Sohn W.M."/>
            <person name="Chang B.C.H."/>
            <person name="Kaur P."/>
            <person name="Weisz D."/>
            <person name="Dudchenko O."/>
            <person name="Aiden E.L."/>
            <person name="Korhonen P.K."/>
            <person name="Gasser R.B."/>
        </authorList>
    </citation>
    <scope>NUCLEOTIDE SEQUENCE [LARGE SCALE GENOMIC DNA]</scope>
    <source>
        <strain evidence="4">Cs-k2</strain>
    </source>
</reference>
<keyword evidence="1" id="KW-0727">SH2 domain</keyword>
<evidence type="ECO:0000313" key="5">
    <source>
        <dbReference type="Proteomes" id="UP000286415"/>
    </source>
</evidence>
<dbReference type="Gene3D" id="3.30.505.10">
    <property type="entry name" value="SH2 domain"/>
    <property type="match status" value="1"/>
</dbReference>
<feature type="compositionally biased region" description="Low complexity" evidence="2">
    <location>
        <begin position="322"/>
        <end position="334"/>
    </location>
</feature>
<dbReference type="PANTHER" id="PTHR14388">
    <property type="entry name" value="T CELL-SPECIFIC ADAPTER PROTEIN TSAD"/>
    <property type="match status" value="1"/>
</dbReference>
<protein>
    <submittedName>
        <fullName evidence="4">SH2 domain-containing protein 4A</fullName>
    </submittedName>
</protein>
<accession>A0A8T1MM17</accession>
<organism evidence="4 5">
    <name type="scientific">Clonorchis sinensis</name>
    <name type="common">Chinese liver fluke</name>
    <dbReference type="NCBI Taxonomy" id="79923"/>
    <lineage>
        <taxon>Eukaryota</taxon>
        <taxon>Metazoa</taxon>
        <taxon>Spiralia</taxon>
        <taxon>Lophotrochozoa</taxon>
        <taxon>Platyhelminthes</taxon>
        <taxon>Trematoda</taxon>
        <taxon>Digenea</taxon>
        <taxon>Opisthorchiida</taxon>
        <taxon>Opisthorchiata</taxon>
        <taxon>Opisthorchiidae</taxon>
        <taxon>Clonorchis</taxon>
    </lineage>
</organism>
<proteinExistence type="predicted"/>
<feature type="compositionally biased region" description="Basic and acidic residues" evidence="2">
    <location>
        <begin position="412"/>
        <end position="422"/>
    </location>
</feature>
<dbReference type="SUPFAM" id="SSF55550">
    <property type="entry name" value="SH2 domain"/>
    <property type="match status" value="1"/>
</dbReference>
<comment type="caution">
    <text evidence="4">The sequence shown here is derived from an EMBL/GenBank/DDBJ whole genome shotgun (WGS) entry which is preliminary data.</text>
</comment>
<evidence type="ECO:0000259" key="3">
    <source>
        <dbReference type="PROSITE" id="PS50001"/>
    </source>
</evidence>
<reference evidence="4 5" key="1">
    <citation type="journal article" date="2018" name="Biotechnol. Adv.">
        <title>Improved genomic resources and new bioinformatic workflow for the carcinogenic parasite Clonorchis sinensis: Biotechnological implications.</title>
        <authorList>
            <person name="Wang D."/>
            <person name="Korhonen P.K."/>
            <person name="Gasser R.B."/>
            <person name="Young N.D."/>
        </authorList>
    </citation>
    <scope>NUCLEOTIDE SEQUENCE [LARGE SCALE GENOMIC DNA]</scope>
    <source>
        <strain evidence="4">Cs-k2</strain>
    </source>
</reference>
<dbReference type="AlphaFoldDB" id="A0A8T1MM17"/>
<dbReference type="InterPro" id="IPR000980">
    <property type="entry name" value="SH2"/>
</dbReference>
<gene>
    <name evidence="4" type="ORF">CSKR_201085</name>
</gene>
<feature type="region of interest" description="Disordered" evidence="2">
    <location>
        <begin position="313"/>
        <end position="337"/>
    </location>
</feature>
<dbReference type="Pfam" id="PF00017">
    <property type="entry name" value="SH2"/>
    <property type="match status" value="1"/>
</dbReference>
<dbReference type="SMART" id="SM00252">
    <property type="entry name" value="SH2"/>
    <property type="match status" value="1"/>
</dbReference>
<evidence type="ECO:0000313" key="4">
    <source>
        <dbReference type="EMBL" id="KAG5449962.1"/>
    </source>
</evidence>
<dbReference type="PANTHER" id="PTHR14388:SF17">
    <property type="entry name" value="SH2 DOMAIN-CONTAINING PROTEIN"/>
    <property type="match status" value="1"/>
</dbReference>
<feature type="compositionally biased region" description="Polar residues" evidence="2">
    <location>
        <begin position="461"/>
        <end position="474"/>
    </location>
</feature>
<feature type="domain" description="SH2" evidence="3">
    <location>
        <begin position="587"/>
        <end position="697"/>
    </location>
</feature>
<keyword evidence="5" id="KW-1185">Reference proteome</keyword>
<evidence type="ECO:0000256" key="2">
    <source>
        <dbReference type="SAM" id="MobiDB-lite"/>
    </source>
</evidence>